<dbReference type="GO" id="GO:0012505">
    <property type="term" value="C:endomembrane system"/>
    <property type="evidence" value="ECO:0007669"/>
    <property type="project" value="TreeGrafter"/>
</dbReference>
<dbReference type="PROSITE" id="PS51910">
    <property type="entry name" value="GH18_2"/>
    <property type="match status" value="1"/>
</dbReference>
<dbReference type="GO" id="GO:0070492">
    <property type="term" value="F:oligosaccharide binding"/>
    <property type="evidence" value="ECO:0007669"/>
    <property type="project" value="TreeGrafter"/>
</dbReference>
<dbReference type="RefSeq" id="WP_058259117.1">
    <property type="nucleotide sequence ID" value="NZ_LN879430.1"/>
</dbReference>
<dbReference type="KEGG" id="hsd:SD1D_2397"/>
<accession>A0A0K8J8U3</accession>
<dbReference type="GO" id="GO:0005975">
    <property type="term" value="P:carbohydrate metabolic process"/>
    <property type="evidence" value="ECO:0007669"/>
    <property type="project" value="InterPro"/>
</dbReference>
<dbReference type="InterPro" id="IPR017853">
    <property type="entry name" value="GH"/>
</dbReference>
<dbReference type="PANTHER" id="PTHR46066:SF2">
    <property type="entry name" value="CHITINASE DOMAIN-CONTAINING PROTEIN 1"/>
    <property type="match status" value="1"/>
</dbReference>
<dbReference type="GO" id="GO:0016798">
    <property type="term" value="F:hydrolase activity, acting on glycosyl bonds"/>
    <property type="evidence" value="ECO:0007669"/>
    <property type="project" value="UniProtKB-KW"/>
</dbReference>
<dbReference type="CDD" id="cd00118">
    <property type="entry name" value="LysM"/>
    <property type="match status" value="2"/>
</dbReference>
<dbReference type="PANTHER" id="PTHR46066">
    <property type="entry name" value="CHITINASE DOMAIN-CONTAINING PROTEIN 1 FAMILY MEMBER"/>
    <property type="match status" value="1"/>
</dbReference>
<dbReference type="Proteomes" id="UP000196053">
    <property type="component" value="Chromosome I"/>
</dbReference>
<proteinExistence type="predicted"/>
<keyword evidence="1" id="KW-0378">Hydrolase</keyword>
<feature type="domain" description="GH18" evidence="3">
    <location>
        <begin position="107"/>
        <end position="422"/>
    </location>
</feature>
<dbReference type="Pfam" id="PF01476">
    <property type="entry name" value="LysM"/>
    <property type="match status" value="2"/>
</dbReference>
<dbReference type="InterPro" id="IPR001223">
    <property type="entry name" value="Glyco_hydro18_cat"/>
</dbReference>
<dbReference type="SUPFAM" id="SSF51445">
    <property type="entry name" value="(Trans)glycosidases"/>
    <property type="match status" value="1"/>
</dbReference>
<dbReference type="InterPro" id="IPR018392">
    <property type="entry name" value="LysM"/>
</dbReference>
<name>A0A0K8J8U3_9FIRM</name>
<dbReference type="Pfam" id="PF00704">
    <property type="entry name" value="Glyco_hydro_18"/>
    <property type="match status" value="1"/>
</dbReference>
<keyword evidence="1" id="KW-0326">Glycosidase</keyword>
<protein>
    <recommendedName>
        <fullName evidence="6">LysM peptidoglycan-binding domain-containing protein</fullName>
    </recommendedName>
</protein>
<sequence length="432" mass="49061">MIIHVVKPGETIQSIAKFYGVSENDLIQNNGLDFPENLVVGQCIVITYPEIIYTVKEGDSLYGITNSFNVSVMQLLQNNPYLADRKYLYPGDKLVISFKKKGSLTTHGIVIPFVTDATLKRTLPYLTYISVINYTVTDQGDLISYYDDTEFIKTAKNYNVIPLMFITTLTLQGKDNIETVYKLLLNEESQDRLIENILTTLKNKGYYGINFSFELVNPENLPYIENACKKIVNALKNEGYLAFATINPHIIQTGKDIDFLKIDYSHMGEVPDSLIFTSYEWAINPNPPSPISSVYGMETFLNYIKGSIPSTKISIGLATIGYNWELPYRAGISRVYSLTYDSAVALARNENIAIQFDEISQTPFFLYTSKDGQLQTEHIVWFIDARSISALLNLVFDYSLYGISVWNITVFNAQLWLIINSQYDIIKFNNIL</sequence>
<dbReference type="EMBL" id="LN879430">
    <property type="protein sequence ID" value="CUH93909.1"/>
    <property type="molecule type" value="Genomic_DNA"/>
</dbReference>
<dbReference type="Gene3D" id="3.10.350.10">
    <property type="entry name" value="LysM domain"/>
    <property type="match status" value="2"/>
</dbReference>
<dbReference type="Gene3D" id="3.20.20.80">
    <property type="entry name" value="Glycosidases"/>
    <property type="match status" value="1"/>
</dbReference>
<reference evidence="5" key="1">
    <citation type="submission" date="2015-09" db="EMBL/GenBank/DDBJ databases">
        <authorList>
            <person name="Wibberg D."/>
        </authorList>
    </citation>
    <scope>NUCLEOTIDE SEQUENCE [LARGE SCALE GENOMIC DNA]</scope>
    <source>
        <strain evidence="5">SD1D</strain>
    </source>
</reference>
<evidence type="ECO:0000256" key="1">
    <source>
        <dbReference type="ARBA" id="ARBA00023295"/>
    </source>
</evidence>
<dbReference type="OrthoDB" id="9769314at2"/>
<dbReference type="SUPFAM" id="SSF54106">
    <property type="entry name" value="LysM domain"/>
    <property type="match status" value="2"/>
</dbReference>
<dbReference type="InterPro" id="IPR029070">
    <property type="entry name" value="Chitinase_insertion_sf"/>
</dbReference>
<evidence type="ECO:0000259" key="3">
    <source>
        <dbReference type="PROSITE" id="PS51910"/>
    </source>
</evidence>
<evidence type="ECO:0000313" key="4">
    <source>
        <dbReference type="EMBL" id="CUH93909.1"/>
    </source>
</evidence>
<evidence type="ECO:0000259" key="2">
    <source>
        <dbReference type="PROSITE" id="PS51782"/>
    </source>
</evidence>
<dbReference type="InterPro" id="IPR036779">
    <property type="entry name" value="LysM_dom_sf"/>
</dbReference>
<evidence type="ECO:0000313" key="5">
    <source>
        <dbReference type="Proteomes" id="UP000196053"/>
    </source>
</evidence>
<evidence type="ECO:0008006" key="6">
    <source>
        <dbReference type="Google" id="ProtNLM"/>
    </source>
</evidence>
<organism evidence="4 5">
    <name type="scientific">Herbinix luporum</name>
    <dbReference type="NCBI Taxonomy" id="1679721"/>
    <lineage>
        <taxon>Bacteria</taxon>
        <taxon>Bacillati</taxon>
        <taxon>Bacillota</taxon>
        <taxon>Clostridia</taxon>
        <taxon>Lachnospirales</taxon>
        <taxon>Lachnospiraceae</taxon>
        <taxon>Herbinix</taxon>
    </lineage>
</organism>
<keyword evidence="5" id="KW-1185">Reference proteome</keyword>
<gene>
    <name evidence="4" type="ORF">SD1D_2397</name>
</gene>
<dbReference type="PROSITE" id="PS51782">
    <property type="entry name" value="LYSM"/>
    <property type="match status" value="2"/>
</dbReference>
<feature type="domain" description="LysM" evidence="2">
    <location>
        <begin position="51"/>
        <end position="96"/>
    </location>
</feature>
<dbReference type="GO" id="GO:0008061">
    <property type="term" value="F:chitin binding"/>
    <property type="evidence" value="ECO:0007669"/>
    <property type="project" value="InterPro"/>
</dbReference>
<dbReference type="InterPro" id="IPR011583">
    <property type="entry name" value="Chitinase_II/V-like_cat"/>
</dbReference>
<dbReference type="Gene3D" id="3.10.50.10">
    <property type="match status" value="1"/>
</dbReference>
<feature type="domain" description="LysM" evidence="2">
    <location>
        <begin position="2"/>
        <end position="46"/>
    </location>
</feature>
<dbReference type="AlphaFoldDB" id="A0A0K8J8U3"/>
<dbReference type="SMART" id="SM00636">
    <property type="entry name" value="Glyco_18"/>
    <property type="match status" value="1"/>
</dbReference>
<dbReference type="SMART" id="SM00257">
    <property type="entry name" value="LysM"/>
    <property type="match status" value="2"/>
</dbReference>